<evidence type="ECO:0000313" key="3">
    <source>
        <dbReference type="Proteomes" id="UP000298327"/>
    </source>
</evidence>
<dbReference type="Proteomes" id="UP000298327">
    <property type="component" value="Unassembled WGS sequence"/>
</dbReference>
<feature type="compositionally biased region" description="Low complexity" evidence="1">
    <location>
        <begin position="148"/>
        <end position="162"/>
    </location>
</feature>
<feature type="non-terminal residue" evidence="2">
    <location>
        <position position="571"/>
    </location>
</feature>
<protein>
    <submittedName>
        <fullName evidence="2">Uncharacterized protein</fullName>
    </submittedName>
</protein>
<feature type="region of interest" description="Disordered" evidence="1">
    <location>
        <begin position="197"/>
        <end position="216"/>
    </location>
</feature>
<dbReference type="STRING" id="205917.A0A4Y9Y035"/>
<accession>A0A4Y9Y035</accession>
<feature type="region of interest" description="Disordered" evidence="1">
    <location>
        <begin position="250"/>
        <end position="279"/>
    </location>
</feature>
<feature type="compositionally biased region" description="Polar residues" evidence="1">
    <location>
        <begin position="533"/>
        <end position="542"/>
    </location>
</feature>
<proteinExistence type="predicted"/>
<dbReference type="EMBL" id="SEOQ01000969">
    <property type="protein sequence ID" value="TFY54947.1"/>
    <property type="molecule type" value="Genomic_DNA"/>
</dbReference>
<feature type="compositionally biased region" description="Low complexity" evidence="1">
    <location>
        <begin position="104"/>
        <end position="120"/>
    </location>
</feature>
<name>A0A4Y9Y035_9AGAM</name>
<comment type="caution">
    <text evidence="2">The sequence shown here is derived from an EMBL/GenBank/DDBJ whole genome shotgun (WGS) entry which is preliminary data.</text>
</comment>
<dbReference type="OrthoDB" id="3216045at2759"/>
<feature type="compositionally biased region" description="Low complexity" evidence="1">
    <location>
        <begin position="250"/>
        <end position="262"/>
    </location>
</feature>
<dbReference type="AlphaFoldDB" id="A0A4Y9Y035"/>
<organism evidence="2 3">
    <name type="scientific">Dentipellis fragilis</name>
    <dbReference type="NCBI Taxonomy" id="205917"/>
    <lineage>
        <taxon>Eukaryota</taxon>
        <taxon>Fungi</taxon>
        <taxon>Dikarya</taxon>
        <taxon>Basidiomycota</taxon>
        <taxon>Agaricomycotina</taxon>
        <taxon>Agaricomycetes</taxon>
        <taxon>Russulales</taxon>
        <taxon>Hericiaceae</taxon>
        <taxon>Dentipellis</taxon>
    </lineage>
</organism>
<evidence type="ECO:0000256" key="1">
    <source>
        <dbReference type="SAM" id="MobiDB-lite"/>
    </source>
</evidence>
<feature type="compositionally biased region" description="Basic and acidic residues" evidence="1">
    <location>
        <begin position="309"/>
        <end position="322"/>
    </location>
</feature>
<keyword evidence="3" id="KW-1185">Reference proteome</keyword>
<feature type="region of interest" description="Disordered" evidence="1">
    <location>
        <begin position="297"/>
        <end position="571"/>
    </location>
</feature>
<sequence length="571" mass="60207">MNAVEQPSVNRQMSQEYFSKRVGAVEEASGAVADGKARFGRETRPRSRLITISSPSPARCTCNAPSSPVNAGFISKITLDRVELTGAGVSQHHTNRATAHMAEPRPLQRSPQSPSYIPVVTPRPPRSTLPSSLSVPQLGLVPPTRRASGSNGSPSQSTPPSTVVAGGVDAVPNPNPNPNNGLSSFRSLKSFLPFVSSKQPPSGGTPTGLKSPFSGFGSVRRSITGERKMSGSYVTVEPVRDVPVILIDHSPVSKAGSSPSSSDTDYGPPVVTYTPDPPLSTELSTIIESDLSGLSKHFPALDDSMDSSFRLDFDNSREEDTRVTLLPPPSSAKSSSSRAEPHDTTLDLSTSKLGEEVLHALRGKSSGGGWFSGTVVEDAQDSRPGSTKGDDKSSGSPDGDPDSSFHLDTLDPDLAALLSPNRITDKQPGLRIPPEGIPTPSISPPPPSDAPARIFSSSRLYTPQSTHSNLSSPTARSPVSITGSSDTPSSPKRSLAPSIFSRPSIPRGPSVSSVPRFMRSVTDRTSPLRGDKTLTQSFTSRAASDPVLPSPYDEGRRASSDSVFPRRPAPL</sequence>
<feature type="compositionally biased region" description="Pro residues" evidence="1">
    <location>
        <begin position="435"/>
        <end position="449"/>
    </location>
</feature>
<reference evidence="2 3" key="1">
    <citation type="submission" date="2019-02" db="EMBL/GenBank/DDBJ databases">
        <title>Genome sequencing of the rare red list fungi Dentipellis fragilis.</title>
        <authorList>
            <person name="Buettner E."/>
            <person name="Kellner H."/>
        </authorList>
    </citation>
    <scope>NUCLEOTIDE SEQUENCE [LARGE SCALE GENOMIC DNA]</scope>
    <source>
        <strain evidence="2 3">DSM 105465</strain>
    </source>
</reference>
<feature type="compositionally biased region" description="Polar residues" evidence="1">
    <location>
        <begin position="455"/>
        <end position="492"/>
    </location>
</feature>
<feature type="region of interest" description="Disordered" evidence="1">
    <location>
        <begin position="95"/>
        <end position="184"/>
    </location>
</feature>
<gene>
    <name evidence="2" type="ORF">EVG20_g9501</name>
</gene>
<evidence type="ECO:0000313" key="2">
    <source>
        <dbReference type="EMBL" id="TFY54947.1"/>
    </source>
</evidence>